<name>A0ABY8EVN9_MALFU</name>
<reference evidence="2 3" key="1">
    <citation type="journal article" date="2020" name="Elife">
        <title>Loss of centromere function drives karyotype evolution in closely related Malassezia species.</title>
        <authorList>
            <person name="Sankaranarayanan S.R."/>
            <person name="Ianiri G."/>
            <person name="Coelho M.A."/>
            <person name="Reza M.H."/>
            <person name="Thimmappa B.C."/>
            <person name="Ganguly P."/>
            <person name="Vadnala R.N."/>
            <person name="Sun S."/>
            <person name="Siddharthan R."/>
            <person name="Tellgren-Roth C."/>
            <person name="Dawson T.L."/>
            <person name="Heitman J."/>
            <person name="Sanyal K."/>
        </authorList>
    </citation>
    <scope>NUCLEOTIDE SEQUENCE [LARGE SCALE GENOMIC DNA]</scope>
    <source>
        <strain evidence="2">CBS14141</strain>
    </source>
</reference>
<feature type="region of interest" description="Disordered" evidence="1">
    <location>
        <begin position="1"/>
        <end position="68"/>
    </location>
</feature>
<evidence type="ECO:0000256" key="1">
    <source>
        <dbReference type="SAM" id="MobiDB-lite"/>
    </source>
</evidence>
<sequence length="562" mass="60154">MNRLLDMSAPEPAPRPAPPSAPPAQSAAPAALPAPPSYTDRDDEDVELQKAMAASMAEQPAPDGHRASDDEELMRVLAESVQSETQRDAAHAEDMRAFDRRRTDGAPVVLVPKVPAHTAVALALQALYAVPRARDAFLRFPRAETIVSLEDYWRGAPALRRPDDTPVPAESRAHLAWVQRIQTLFTTMQHTARAVLVLGDVLEYVPSDVILRASRNADTPALLEVLLEALVHAYLDATHLVTEQVVCTTRAETAAVRAEAEARAAHLFQSFAAVALPSAPVDGAVPPSGAAQPTATITLMHTDTDTTVHACLVSKLRASSEMDSLLITHAADVLLLNVQRDGAAGTLPPFCVERAINLAPFLWDVRGGARIDADARWAQLRDAEAEKRALEEQRAHLVAPRGTPLAPLVRDAQRVRDAGEAYAPLAAWLADVDAALAHDLDALDARLRMLHDEIRATHRALVAAVPEAHDARAQYTLCAVLVAGGAGDGAYVLDDTQWYAIEHGSATPVAFEAVCSDHRDVVHLAYTRAPAALSRPALGEAAPDTVQAVCADNARAEATPKT</sequence>
<proteinExistence type="predicted"/>
<dbReference type="PROSITE" id="PS50330">
    <property type="entry name" value="UIM"/>
    <property type="match status" value="2"/>
</dbReference>
<keyword evidence="3" id="KW-1185">Reference proteome</keyword>
<evidence type="ECO:0000313" key="2">
    <source>
        <dbReference type="EMBL" id="WFD49234.1"/>
    </source>
</evidence>
<feature type="compositionally biased region" description="Pro residues" evidence="1">
    <location>
        <begin position="11"/>
        <end position="22"/>
    </location>
</feature>
<dbReference type="EMBL" id="CP046237">
    <property type="protein sequence ID" value="WFD49234.1"/>
    <property type="molecule type" value="Genomic_DNA"/>
</dbReference>
<evidence type="ECO:0000313" key="3">
    <source>
        <dbReference type="Proteomes" id="UP000818624"/>
    </source>
</evidence>
<accession>A0ABY8EVN9</accession>
<gene>
    <name evidence="2" type="ORF">GLX27_003914</name>
</gene>
<dbReference type="PANTHER" id="PTHR39597">
    <property type="entry name" value="UBA DOMAIN-CONTAINING PROTEIN RUP1"/>
    <property type="match status" value="1"/>
</dbReference>
<organism evidence="2 3">
    <name type="scientific">Malassezia furfur</name>
    <name type="common">Pityriasis versicolor infection agent</name>
    <name type="synonym">Pityrosporum furfur</name>
    <dbReference type="NCBI Taxonomy" id="55194"/>
    <lineage>
        <taxon>Eukaryota</taxon>
        <taxon>Fungi</taxon>
        <taxon>Dikarya</taxon>
        <taxon>Basidiomycota</taxon>
        <taxon>Ustilaginomycotina</taxon>
        <taxon>Malasseziomycetes</taxon>
        <taxon>Malasseziales</taxon>
        <taxon>Malasseziaceae</taxon>
        <taxon>Malassezia</taxon>
    </lineage>
</organism>
<protein>
    <submittedName>
        <fullName evidence="2">Uncharacterized protein</fullName>
    </submittedName>
</protein>
<dbReference type="InterPro" id="IPR055335">
    <property type="entry name" value="Ucp6/RUP1"/>
</dbReference>
<dbReference type="SMART" id="SM00726">
    <property type="entry name" value="UIM"/>
    <property type="match status" value="2"/>
</dbReference>
<dbReference type="PANTHER" id="PTHR39597:SF1">
    <property type="entry name" value="UBA DOMAIN-CONTAINING PROTEIN RUP1"/>
    <property type="match status" value="1"/>
</dbReference>
<dbReference type="Proteomes" id="UP000818624">
    <property type="component" value="Chromosome 4"/>
</dbReference>
<dbReference type="InterPro" id="IPR003903">
    <property type="entry name" value="UIM_dom"/>
</dbReference>